<dbReference type="Pfam" id="PF00107">
    <property type="entry name" value="ADH_zinc_N"/>
    <property type="match status" value="1"/>
</dbReference>
<dbReference type="AlphaFoldDB" id="A0A5N6TW82"/>
<dbReference type="Pfam" id="PF08240">
    <property type="entry name" value="ADH_N"/>
    <property type="match status" value="1"/>
</dbReference>
<feature type="non-terminal residue" evidence="6">
    <location>
        <position position="1"/>
    </location>
</feature>
<dbReference type="InterPro" id="IPR020843">
    <property type="entry name" value="ER"/>
</dbReference>
<dbReference type="GO" id="GO:0016651">
    <property type="term" value="F:oxidoreductase activity, acting on NAD(P)H"/>
    <property type="evidence" value="ECO:0007669"/>
    <property type="project" value="InterPro"/>
</dbReference>
<evidence type="ECO:0000313" key="7">
    <source>
        <dbReference type="Proteomes" id="UP000325780"/>
    </source>
</evidence>
<dbReference type="SMART" id="SM00829">
    <property type="entry name" value="PKS_ER"/>
    <property type="match status" value="1"/>
</dbReference>
<gene>
    <name evidence="6" type="ORF">BDV25DRAFT_154043</name>
</gene>
<keyword evidence="2" id="KW-0547">Nucleotide-binding</keyword>
<dbReference type="OrthoDB" id="3509362at2759"/>
<dbReference type="SUPFAM" id="SSF50129">
    <property type="entry name" value="GroES-like"/>
    <property type="match status" value="1"/>
</dbReference>
<accession>A0A5N6TW82</accession>
<dbReference type="Proteomes" id="UP000325780">
    <property type="component" value="Unassembled WGS sequence"/>
</dbReference>
<keyword evidence="4" id="KW-0560">Oxidoreductase</keyword>
<dbReference type="EMBL" id="ML742089">
    <property type="protein sequence ID" value="KAE8150648.1"/>
    <property type="molecule type" value="Genomic_DNA"/>
</dbReference>
<dbReference type="InterPro" id="IPR047122">
    <property type="entry name" value="Trans-enoyl_RdTase-like"/>
</dbReference>
<organism evidence="6 7">
    <name type="scientific">Aspergillus avenaceus</name>
    <dbReference type="NCBI Taxonomy" id="36643"/>
    <lineage>
        <taxon>Eukaryota</taxon>
        <taxon>Fungi</taxon>
        <taxon>Dikarya</taxon>
        <taxon>Ascomycota</taxon>
        <taxon>Pezizomycotina</taxon>
        <taxon>Eurotiomycetes</taxon>
        <taxon>Eurotiomycetidae</taxon>
        <taxon>Eurotiales</taxon>
        <taxon>Aspergillaceae</taxon>
        <taxon>Aspergillus</taxon>
        <taxon>Aspergillus subgen. Circumdati</taxon>
    </lineage>
</organism>
<reference evidence="6 7" key="1">
    <citation type="submission" date="2019-04" db="EMBL/GenBank/DDBJ databases">
        <title>Friends and foes A comparative genomics study of 23 Aspergillus species from section Flavi.</title>
        <authorList>
            <consortium name="DOE Joint Genome Institute"/>
            <person name="Kjaerbolling I."/>
            <person name="Vesth T."/>
            <person name="Frisvad J.C."/>
            <person name="Nybo J.L."/>
            <person name="Theobald S."/>
            <person name="Kildgaard S."/>
            <person name="Isbrandt T."/>
            <person name="Kuo A."/>
            <person name="Sato A."/>
            <person name="Lyhne E.K."/>
            <person name="Kogle M.E."/>
            <person name="Wiebenga A."/>
            <person name="Kun R.S."/>
            <person name="Lubbers R.J."/>
            <person name="Makela M.R."/>
            <person name="Barry K."/>
            <person name="Chovatia M."/>
            <person name="Clum A."/>
            <person name="Daum C."/>
            <person name="Haridas S."/>
            <person name="He G."/>
            <person name="LaButti K."/>
            <person name="Lipzen A."/>
            <person name="Mondo S."/>
            <person name="Riley R."/>
            <person name="Salamov A."/>
            <person name="Simmons B.A."/>
            <person name="Magnuson J.K."/>
            <person name="Henrissat B."/>
            <person name="Mortensen U.H."/>
            <person name="Larsen T.O."/>
            <person name="Devries R.P."/>
            <person name="Grigoriev I.V."/>
            <person name="Machida M."/>
            <person name="Baker S.E."/>
            <person name="Andersen M.R."/>
        </authorList>
    </citation>
    <scope>NUCLEOTIDE SEQUENCE [LARGE SCALE GENOMIC DNA]</scope>
    <source>
        <strain evidence="6 7">IBT 18842</strain>
    </source>
</reference>
<dbReference type="InterPro" id="IPR013154">
    <property type="entry name" value="ADH-like_N"/>
</dbReference>
<protein>
    <submittedName>
        <fullName evidence="6">Chaperonin 10-like protein</fullName>
    </submittedName>
</protein>
<evidence type="ECO:0000259" key="5">
    <source>
        <dbReference type="SMART" id="SM00829"/>
    </source>
</evidence>
<dbReference type="InterPro" id="IPR013149">
    <property type="entry name" value="ADH-like_C"/>
</dbReference>
<dbReference type="PANTHER" id="PTHR45348:SF2">
    <property type="entry name" value="ZINC-TYPE ALCOHOL DEHYDROGENASE-LIKE PROTEIN C2E1P3.01"/>
    <property type="match status" value="1"/>
</dbReference>
<dbReference type="Gene3D" id="3.40.50.720">
    <property type="entry name" value="NAD(P)-binding Rossmann-like Domain"/>
    <property type="match status" value="1"/>
</dbReference>
<dbReference type="InterPro" id="IPR036291">
    <property type="entry name" value="NAD(P)-bd_dom_sf"/>
</dbReference>
<evidence type="ECO:0000256" key="4">
    <source>
        <dbReference type="ARBA" id="ARBA00023002"/>
    </source>
</evidence>
<dbReference type="Gene3D" id="3.90.180.10">
    <property type="entry name" value="Medium-chain alcohol dehydrogenases, catalytic domain"/>
    <property type="match status" value="1"/>
</dbReference>
<proteinExistence type="inferred from homology"/>
<keyword evidence="7" id="KW-1185">Reference proteome</keyword>
<evidence type="ECO:0000256" key="1">
    <source>
        <dbReference type="ARBA" id="ARBA00008072"/>
    </source>
</evidence>
<keyword evidence="3" id="KW-0521">NADP</keyword>
<dbReference type="PANTHER" id="PTHR45348">
    <property type="entry name" value="HYPOTHETICAL OXIDOREDUCTASE (EUROFUNG)"/>
    <property type="match status" value="1"/>
</dbReference>
<sequence length="336" mass="36154">MAPINEAAWIPERKGNLKIGPAPSYTVHDDEVLIKNQAFAIQPLDARTRAVGYIDLPYPFILGVGVAGTVETVGHSVTRIQVGDRVVSDTPAYQLKDSRYGGWQRFVLSKEQTTAKLPDSATFEHAVAITFPLLTAVAALNLKLRMAKPGTGATGKALIWGASSSVGGYAVQYAASAGYHVVATASERKFDDVRKLGATDLVDYKDDQAVSKLKQFGPYDFAMTASGDPASANAISELLQPTGGEFASTRPASDETNLAANVRLLYDAYSLTTQKPENASFTEWWYQQYLPDALAGKVIPTPFDKRPGGLHAIQDACNDVLEGTVKNKQVLSPQES</sequence>
<evidence type="ECO:0000256" key="3">
    <source>
        <dbReference type="ARBA" id="ARBA00022857"/>
    </source>
</evidence>
<feature type="domain" description="Enoyl reductase (ER)" evidence="5">
    <location>
        <begin position="15"/>
        <end position="331"/>
    </location>
</feature>
<dbReference type="InterPro" id="IPR011032">
    <property type="entry name" value="GroES-like_sf"/>
</dbReference>
<name>A0A5N6TW82_ASPAV</name>
<evidence type="ECO:0000313" key="6">
    <source>
        <dbReference type="EMBL" id="KAE8150648.1"/>
    </source>
</evidence>
<dbReference type="GO" id="GO:0000166">
    <property type="term" value="F:nucleotide binding"/>
    <property type="evidence" value="ECO:0007669"/>
    <property type="project" value="UniProtKB-KW"/>
</dbReference>
<evidence type="ECO:0000256" key="2">
    <source>
        <dbReference type="ARBA" id="ARBA00022741"/>
    </source>
</evidence>
<dbReference type="SUPFAM" id="SSF51735">
    <property type="entry name" value="NAD(P)-binding Rossmann-fold domains"/>
    <property type="match status" value="1"/>
</dbReference>
<dbReference type="CDD" id="cd08249">
    <property type="entry name" value="enoyl_reductase_like"/>
    <property type="match status" value="1"/>
</dbReference>
<comment type="similarity">
    <text evidence="1">Belongs to the zinc-containing alcohol dehydrogenase family.</text>
</comment>